<keyword evidence="3" id="KW-0732">Signal</keyword>
<evidence type="ECO:0000256" key="7">
    <source>
        <dbReference type="SAM" id="MobiDB-lite"/>
    </source>
</evidence>
<feature type="transmembrane region" description="Helical" evidence="8">
    <location>
        <begin position="367"/>
        <end position="387"/>
    </location>
</feature>
<feature type="domain" description="Ribophorin II C-terminal" evidence="9">
    <location>
        <begin position="291"/>
        <end position="394"/>
    </location>
</feature>
<comment type="subcellular location">
    <subcellularLocation>
        <location evidence="1">Endoplasmic reticulum membrane</location>
        <topology evidence="1">Multi-pass membrane protein</topology>
    </subcellularLocation>
</comment>
<dbReference type="GO" id="GO:0008250">
    <property type="term" value="C:oligosaccharyltransferase complex"/>
    <property type="evidence" value="ECO:0007669"/>
    <property type="project" value="InterPro"/>
</dbReference>
<dbReference type="OrthoDB" id="432292at2759"/>
<keyword evidence="2 8" id="KW-0812">Transmembrane</keyword>
<name>A0A2N5TRN1_9BASI</name>
<evidence type="ECO:0000256" key="1">
    <source>
        <dbReference type="ARBA" id="ARBA00004477"/>
    </source>
</evidence>
<proteinExistence type="predicted"/>
<feature type="region of interest" description="Disordered" evidence="7">
    <location>
        <begin position="37"/>
        <end position="57"/>
    </location>
</feature>
<dbReference type="PANTHER" id="PTHR12640:SF0">
    <property type="entry name" value="DOLICHYL-DIPHOSPHOOLIGOSACCHARIDE--PROTEIN GLYCOSYLTRANSFERASE SUBUNIT 2"/>
    <property type="match status" value="1"/>
</dbReference>
<dbReference type="EMBL" id="PGCJ01000455">
    <property type="protein sequence ID" value="PLW28154.1"/>
    <property type="molecule type" value="Genomic_DNA"/>
</dbReference>
<dbReference type="AlphaFoldDB" id="A0A2N5TRN1"/>
<evidence type="ECO:0000256" key="6">
    <source>
        <dbReference type="ARBA" id="ARBA00023136"/>
    </source>
</evidence>
<evidence type="ECO:0000256" key="4">
    <source>
        <dbReference type="ARBA" id="ARBA00022824"/>
    </source>
</evidence>
<dbReference type="PANTHER" id="PTHR12640">
    <property type="entry name" value="RIBOPHORIN II"/>
    <property type="match status" value="1"/>
</dbReference>
<dbReference type="Pfam" id="PF25147">
    <property type="entry name" value="Ribophorin_II_C"/>
    <property type="match status" value="1"/>
</dbReference>
<keyword evidence="11" id="KW-1185">Reference proteome</keyword>
<sequence>MLKGRSKTKEGKLSATRKIKGFSVRHRQALMINLIGAPSSGATAPRGPPRGAHHDAPKWSATNTVAQAISPPHSNRSTELAQKLMPMTFLTQAIGKPILLALVLLAIWIPTGSAELIVDKGQLVIVDASGITTKTIEFSSKTPSSSAPQFELDDESTLKATFEILEKSSDAKAASLFSPHQVTFLATGVDTKLHWATAVKTRSKGKAKWELGLSRAPTDLLSLSRTGEVRLELIIGDVSAVHAPVRLNLATFKIPKNLLLEYPYWDTKDGKPPPTLELEKHYVQPELAWTFQPPRKKDNPVFSLAFVAIVISPWIFLLTAWSTISQHTIGGFKLFGAPKLSTTLFILTVVSQEALILTYWAKLRLYQYLPLAFLMSFPLILCGRTALTELRVRRKVSPISAAHLNPNHAFAADGKGKKE</sequence>
<comment type="caution">
    <text evidence="10">The sequence shown here is derived from an EMBL/GenBank/DDBJ whole genome shotgun (WGS) entry which is preliminary data.</text>
</comment>
<dbReference type="UniPathway" id="UPA00378"/>
<evidence type="ECO:0000256" key="5">
    <source>
        <dbReference type="ARBA" id="ARBA00022989"/>
    </source>
</evidence>
<dbReference type="Proteomes" id="UP000235388">
    <property type="component" value="Unassembled WGS sequence"/>
</dbReference>
<dbReference type="InterPro" id="IPR008814">
    <property type="entry name" value="Swp1"/>
</dbReference>
<evidence type="ECO:0000313" key="11">
    <source>
        <dbReference type="Proteomes" id="UP000235388"/>
    </source>
</evidence>
<dbReference type="GO" id="GO:0006487">
    <property type="term" value="P:protein N-linked glycosylation"/>
    <property type="evidence" value="ECO:0007669"/>
    <property type="project" value="TreeGrafter"/>
</dbReference>
<organism evidence="10 11">
    <name type="scientific">Puccinia coronata f. sp. avenae</name>
    <dbReference type="NCBI Taxonomy" id="200324"/>
    <lineage>
        <taxon>Eukaryota</taxon>
        <taxon>Fungi</taxon>
        <taxon>Dikarya</taxon>
        <taxon>Basidiomycota</taxon>
        <taxon>Pucciniomycotina</taxon>
        <taxon>Pucciniomycetes</taxon>
        <taxon>Pucciniales</taxon>
        <taxon>Pucciniaceae</taxon>
        <taxon>Puccinia</taxon>
    </lineage>
</organism>
<protein>
    <recommendedName>
        <fullName evidence="9">Ribophorin II C-terminal domain-containing protein</fullName>
    </recommendedName>
</protein>
<dbReference type="STRING" id="200324.A0A2N5TRN1"/>
<reference evidence="10 11" key="1">
    <citation type="submission" date="2017-11" db="EMBL/GenBank/DDBJ databases">
        <title>De novo assembly and phasing of dikaryotic genomes from two isolates of Puccinia coronata f. sp. avenae, the causal agent of oat crown rust.</title>
        <authorList>
            <person name="Miller M.E."/>
            <person name="Zhang Y."/>
            <person name="Omidvar V."/>
            <person name="Sperschneider J."/>
            <person name="Schwessinger B."/>
            <person name="Raley C."/>
            <person name="Palmer J.M."/>
            <person name="Garnica D."/>
            <person name="Upadhyaya N."/>
            <person name="Rathjen J."/>
            <person name="Taylor J.M."/>
            <person name="Park R.F."/>
            <person name="Dodds P.N."/>
            <person name="Hirsch C.D."/>
            <person name="Kianian S.F."/>
            <person name="Figueroa M."/>
        </authorList>
    </citation>
    <scope>NUCLEOTIDE SEQUENCE [LARGE SCALE GENOMIC DNA]</scope>
    <source>
        <strain evidence="10">12NC29</strain>
    </source>
</reference>
<evidence type="ECO:0000256" key="8">
    <source>
        <dbReference type="SAM" id="Phobius"/>
    </source>
</evidence>
<keyword evidence="5 8" id="KW-1133">Transmembrane helix</keyword>
<keyword evidence="6 8" id="KW-0472">Membrane</keyword>
<dbReference type="InterPro" id="IPR056790">
    <property type="entry name" value="Ribophorin_II_C"/>
</dbReference>
<gene>
    <name evidence="10" type="ORF">PCANC_19725</name>
</gene>
<evidence type="ECO:0000313" key="10">
    <source>
        <dbReference type="EMBL" id="PLW28154.1"/>
    </source>
</evidence>
<evidence type="ECO:0000259" key="9">
    <source>
        <dbReference type="Pfam" id="PF25147"/>
    </source>
</evidence>
<evidence type="ECO:0000256" key="3">
    <source>
        <dbReference type="ARBA" id="ARBA00022729"/>
    </source>
</evidence>
<feature type="transmembrane region" description="Helical" evidence="8">
    <location>
        <begin position="301"/>
        <end position="321"/>
    </location>
</feature>
<accession>A0A2N5TRN1</accession>
<evidence type="ECO:0000256" key="2">
    <source>
        <dbReference type="ARBA" id="ARBA00022692"/>
    </source>
</evidence>
<keyword evidence="4" id="KW-0256">Endoplasmic reticulum</keyword>